<evidence type="ECO:0000313" key="9">
    <source>
        <dbReference type="Proteomes" id="UP000002384"/>
    </source>
</evidence>
<evidence type="ECO:0000256" key="2">
    <source>
        <dbReference type="ARBA" id="ARBA00022692"/>
    </source>
</evidence>
<dbReference type="InterPro" id="IPR006260">
    <property type="entry name" value="TonB/TolA_C"/>
</dbReference>
<dbReference type="eggNOG" id="COG0810">
    <property type="taxonomic scope" value="Bacteria"/>
</dbReference>
<keyword evidence="9" id="KW-1185">Reference proteome</keyword>
<dbReference type="STRING" id="65393.PCC7424_2390"/>
<feature type="domain" description="TonB C-terminal" evidence="7">
    <location>
        <begin position="279"/>
        <end position="370"/>
    </location>
</feature>
<dbReference type="Pfam" id="PF03544">
    <property type="entry name" value="TonB_C"/>
    <property type="match status" value="1"/>
</dbReference>
<feature type="compositionally biased region" description="Pro residues" evidence="5">
    <location>
        <begin position="124"/>
        <end position="137"/>
    </location>
</feature>
<dbReference type="PROSITE" id="PS52015">
    <property type="entry name" value="TONB_CTD"/>
    <property type="match status" value="1"/>
</dbReference>
<keyword evidence="2 6" id="KW-0812">Transmembrane</keyword>
<sequence>MSNLSFSIEQRNKEIQQTQKILAIGLVGSVAVHAAIALAIVGLYEEPTIADNPIELIIVEDNSSVPEIPEPPENKPQPVTPPKPTKVTTSTPKTEESNSGGGQQQPLASAPTPPQQQLRSSPIPQTPSPPQPRPSLQPQPAQTPTTPDIPTETPPPTATSTPLPLTSPQQSQSILDDPSPSSPNIAAADTRPNNPVGDAPSIGSAPTTLGRVSPLSGNSQGGNPFGTGLGGTSSGSSGDGGSGTGSGGGVGSGTNPGIGSAAVATRSAPPKPTSSPNRGEKEGIRCISECQPDYPSVLNGVEGSAGVQIVVDANGNGVSFTLSKPHSNAQINQQALLAARKMKFTAPPNGERASVQINVNFTVAGSEFDRRAREMREQQQRQRQAQEQERKERQAQLEQERQERQRQLELERQQRERQVQLERERQQQQERQIQPEPTQQQQQPPQPPQPTTEIERPIEPLQPSPTDPEPFKIP</sequence>
<dbReference type="KEGG" id="cyc:PCC7424_2390"/>
<reference evidence="9" key="1">
    <citation type="journal article" date="2011" name="MBio">
        <title>Novel metabolic attributes of the genus Cyanothece, comprising a group of unicellular nitrogen-fixing Cyanobacteria.</title>
        <authorList>
            <person name="Bandyopadhyay A."/>
            <person name="Elvitigala T."/>
            <person name="Welsh E."/>
            <person name="Stockel J."/>
            <person name="Liberton M."/>
            <person name="Min H."/>
            <person name="Sherman L.A."/>
            <person name="Pakrasi H.B."/>
        </authorList>
    </citation>
    <scope>NUCLEOTIDE SEQUENCE [LARGE SCALE GENOMIC DNA]</scope>
    <source>
        <strain evidence="9">PCC 7424</strain>
    </source>
</reference>
<evidence type="ECO:0000256" key="5">
    <source>
        <dbReference type="SAM" id="MobiDB-lite"/>
    </source>
</evidence>
<dbReference type="AlphaFoldDB" id="B7KIX5"/>
<comment type="subcellular location">
    <subcellularLocation>
        <location evidence="1">Membrane</location>
        <topology evidence="1">Single-pass membrane protein</topology>
    </subcellularLocation>
</comment>
<dbReference type="RefSeq" id="WP_015954415.1">
    <property type="nucleotide sequence ID" value="NC_011729.1"/>
</dbReference>
<feature type="compositionally biased region" description="Basic and acidic residues" evidence="5">
    <location>
        <begin position="371"/>
        <end position="428"/>
    </location>
</feature>
<gene>
    <name evidence="8" type="ordered locus">PCC7424_2390</name>
</gene>
<feature type="transmembrane region" description="Helical" evidence="6">
    <location>
        <begin position="21"/>
        <end position="44"/>
    </location>
</feature>
<accession>B7KIX5</accession>
<feature type="compositionally biased region" description="Low complexity" evidence="5">
    <location>
        <begin position="158"/>
        <end position="173"/>
    </location>
</feature>
<feature type="region of interest" description="Disordered" evidence="5">
    <location>
        <begin position="371"/>
        <end position="474"/>
    </location>
</feature>
<feature type="compositionally biased region" description="Pro residues" evidence="5">
    <location>
        <begin position="460"/>
        <end position="474"/>
    </location>
</feature>
<feature type="compositionally biased region" description="Gly residues" evidence="5">
    <location>
        <begin position="219"/>
        <end position="256"/>
    </location>
</feature>
<dbReference type="Gene3D" id="3.30.1150.10">
    <property type="match status" value="1"/>
</dbReference>
<feature type="compositionally biased region" description="Low complexity" evidence="5">
    <location>
        <begin position="429"/>
        <end position="443"/>
    </location>
</feature>
<evidence type="ECO:0000313" key="8">
    <source>
        <dbReference type="EMBL" id="ACK70811.1"/>
    </source>
</evidence>
<evidence type="ECO:0000256" key="6">
    <source>
        <dbReference type="SAM" id="Phobius"/>
    </source>
</evidence>
<feature type="region of interest" description="Disordered" evidence="5">
    <location>
        <begin position="65"/>
        <end position="284"/>
    </location>
</feature>
<dbReference type="OrthoDB" id="424178at2"/>
<feature type="compositionally biased region" description="Low complexity" evidence="5">
    <location>
        <begin position="138"/>
        <end position="151"/>
    </location>
</feature>
<feature type="compositionally biased region" description="Pro residues" evidence="5">
    <location>
        <begin position="68"/>
        <end position="84"/>
    </location>
</feature>
<evidence type="ECO:0000259" key="7">
    <source>
        <dbReference type="PROSITE" id="PS52015"/>
    </source>
</evidence>
<dbReference type="InterPro" id="IPR037682">
    <property type="entry name" value="TonB_C"/>
</dbReference>
<protein>
    <submittedName>
        <fullName evidence="8">TonB family protein</fullName>
    </submittedName>
</protein>
<dbReference type="GO" id="GO:0016020">
    <property type="term" value="C:membrane"/>
    <property type="evidence" value="ECO:0007669"/>
    <property type="project" value="UniProtKB-SubCell"/>
</dbReference>
<dbReference type="GO" id="GO:0055085">
    <property type="term" value="P:transmembrane transport"/>
    <property type="evidence" value="ECO:0007669"/>
    <property type="project" value="InterPro"/>
</dbReference>
<dbReference type="SUPFAM" id="SSF74653">
    <property type="entry name" value="TolA/TonB C-terminal domain"/>
    <property type="match status" value="1"/>
</dbReference>
<dbReference type="EMBL" id="CP001291">
    <property type="protein sequence ID" value="ACK70811.1"/>
    <property type="molecule type" value="Genomic_DNA"/>
</dbReference>
<evidence type="ECO:0000256" key="4">
    <source>
        <dbReference type="ARBA" id="ARBA00023136"/>
    </source>
</evidence>
<evidence type="ECO:0000256" key="1">
    <source>
        <dbReference type="ARBA" id="ARBA00004167"/>
    </source>
</evidence>
<organism evidence="8 9">
    <name type="scientific">Gloeothece citriformis (strain PCC 7424)</name>
    <name type="common">Cyanothece sp. (strain PCC 7424)</name>
    <dbReference type="NCBI Taxonomy" id="65393"/>
    <lineage>
        <taxon>Bacteria</taxon>
        <taxon>Bacillati</taxon>
        <taxon>Cyanobacteriota</taxon>
        <taxon>Cyanophyceae</taxon>
        <taxon>Oscillatoriophycideae</taxon>
        <taxon>Chroococcales</taxon>
        <taxon>Aphanothecaceae</taxon>
        <taxon>Gloeothece</taxon>
        <taxon>Gloeothece citriformis</taxon>
    </lineage>
</organism>
<keyword evidence="3 6" id="KW-1133">Transmembrane helix</keyword>
<evidence type="ECO:0000256" key="3">
    <source>
        <dbReference type="ARBA" id="ARBA00022989"/>
    </source>
</evidence>
<dbReference type="NCBIfam" id="TIGR01352">
    <property type="entry name" value="tonB_Cterm"/>
    <property type="match status" value="1"/>
</dbReference>
<keyword evidence="4 6" id="KW-0472">Membrane</keyword>
<name>B7KIX5_GLOC7</name>
<dbReference type="HOGENOM" id="CLU_045508_0_0_3"/>
<dbReference type="Proteomes" id="UP000002384">
    <property type="component" value="Chromosome"/>
</dbReference>
<proteinExistence type="predicted"/>